<keyword evidence="1" id="KW-0805">Transcription regulation</keyword>
<dbReference type="Pfam" id="PF21993">
    <property type="entry name" value="TetR_C_13_2"/>
    <property type="match status" value="1"/>
</dbReference>
<proteinExistence type="predicted"/>
<feature type="domain" description="HTH tetR-type" evidence="5">
    <location>
        <begin position="1"/>
        <end position="50"/>
    </location>
</feature>
<organism evidence="6 7">
    <name type="scientific">Roseinatronobacter alkalisoli</name>
    <dbReference type="NCBI Taxonomy" id="3028235"/>
    <lineage>
        <taxon>Bacteria</taxon>
        <taxon>Pseudomonadati</taxon>
        <taxon>Pseudomonadota</taxon>
        <taxon>Alphaproteobacteria</taxon>
        <taxon>Rhodobacterales</taxon>
        <taxon>Paracoccaceae</taxon>
        <taxon>Roseinatronobacter</taxon>
    </lineage>
</organism>
<evidence type="ECO:0000256" key="2">
    <source>
        <dbReference type="ARBA" id="ARBA00023125"/>
    </source>
</evidence>
<name>A0ABT5T3E4_9RHOB</name>
<feature type="DNA-binding region" description="H-T-H motif" evidence="4">
    <location>
        <begin position="13"/>
        <end position="32"/>
    </location>
</feature>
<dbReference type="PANTHER" id="PTHR47506:SF1">
    <property type="entry name" value="HTH-TYPE TRANSCRIPTIONAL REGULATOR YJDC"/>
    <property type="match status" value="1"/>
</dbReference>
<dbReference type="Gene3D" id="1.10.10.60">
    <property type="entry name" value="Homeodomain-like"/>
    <property type="match status" value="1"/>
</dbReference>
<dbReference type="SUPFAM" id="SSF48498">
    <property type="entry name" value="Tetracyclin repressor-like, C-terminal domain"/>
    <property type="match status" value="1"/>
</dbReference>
<gene>
    <name evidence="6" type="ORF">PUT78_00905</name>
</gene>
<keyword evidence="3" id="KW-0804">Transcription</keyword>
<dbReference type="InterPro" id="IPR054156">
    <property type="entry name" value="YxaF_TetR_C"/>
</dbReference>
<keyword evidence="2 4" id="KW-0238">DNA-binding</keyword>
<dbReference type="SUPFAM" id="SSF46689">
    <property type="entry name" value="Homeodomain-like"/>
    <property type="match status" value="1"/>
</dbReference>
<evidence type="ECO:0000256" key="4">
    <source>
        <dbReference type="PROSITE-ProRule" id="PRU00335"/>
    </source>
</evidence>
<sequence>MKIFWAEGFDGASVDLLARETGMPRATLYQVYADKEGLFLAAVAHYAGTRTARVGAALRQGGNLRDDLAAFFSAVIELATSEPKARGCLISCVLADAAGTNPRFRAELERRFLALENRIRERLEAAGPEAGDIPARAVMIAAIARGLMLRARAGAGRDFLEQAAAEAVRVLAPPRH</sequence>
<comment type="caution">
    <text evidence="6">The sequence shown here is derived from an EMBL/GenBank/DDBJ whole genome shotgun (WGS) entry which is preliminary data.</text>
</comment>
<dbReference type="InterPro" id="IPR036271">
    <property type="entry name" value="Tet_transcr_reg_TetR-rel_C_sf"/>
</dbReference>
<evidence type="ECO:0000256" key="3">
    <source>
        <dbReference type="ARBA" id="ARBA00023163"/>
    </source>
</evidence>
<dbReference type="Pfam" id="PF00440">
    <property type="entry name" value="TetR_N"/>
    <property type="match status" value="1"/>
</dbReference>
<evidence type="ECO:0000313" key="6">
    <source>
        <dbReference type="EMBL" id="MDD7969644.1"/>
    </source>
</evidence>
<evidence type="ECO:0000313" key="7">
    <source>
        <dbReference type="Proteomes" id="UP001431784"/>
    </source>
</evidence>
<dbReference type="InterPro" id="IPR001647">
    <property type="entry name" value="HTH_TetR"/>
</dbReference>
<evidence type="ECO:0000256" key="1">
    <source>
        <dbReference type="ARBA" id="ARBA00023015"/>
    </source>
</evidence>
<keyword evidence="7" id="KW-1185">Reference proteome</keyword>
<dbReference type="RefSeq" id="WP_274350117.1">
    <property type="nucleotide sequence ID" value="NZ_JAQZSM010000001.1"/>
</dbReference>
<evidence type="ECO:0000259" key="5">
    <source>
        <dbReference type="PROSITE" id="PS50977"/>
    </source>
</evidence>
<protein>
    <submittedName>
        <fullName evidence="6">TetR/AcrR family transcriptional regulator</fullName>
    </submittedName>
</protein>
<dbReference type="PROSITE" id="PS50977">
    <property type="entry name" value="HTH_TETR_2"/>
    <property type="match status" value="1"/>
</dbReference>
<accession>A0ABT5T3E4</accession>
<dbReference type="InterPro" id="IPR009057">
    <property type="entry name" value="Homeodomain-like_sf"/>
</dbReference>
<reference evidence="6" key="1">
    <citation type="submission" date="2023-02" db="EMBL/GenBank/DDBJ databases">
        <title>Description of Roseinatronobacter alkalisoli sp. nov., an alkaliphilic bacerium isolated from soda soil.</title>
        <authorList>
            <person name="Wei W."/>
        </authorList>
    </citation>
    <scope>NUCLEOTIDE SEQUENCE</scope>
    <source>
        <strain evidence="6">HJB301</strain>
    </source>
</reference>
<dbReference type="EMBL" id="JAQZSM010000001">
    <property type="protein sequence ID" value="MDD7969644.1"/>
    <property type="molecule type" value="Genomic_DNA"/>
</dbReference>
<dbReference type="PANTHER" id="PTHR47506">
    <property type="entry name" value="TRANSCRIPTIONAL REGULATORY PROTEIN"/>
    <property type="match status" value="1"/>
</dbReference>
<dbReference type="Proteomes" id="UP001431784">
    <property type="component" value="Unassembled WGS sequence"/>
</dbReference>
<dbReference type="Gene3D" id="1.10.357.10">
    <property type="entry name" value="Tetracycline Repressor, domain 2"/>
    <property type="match status" value="1"/>
</dbReference>